<dbReference type="GO" id="GO:0009297">
    <property type="term" value="P:pilus assembly"/>
    <property type="evidence" value="ECO:0007669"/>
    <property type="project" value="InterPro"/>
</dbReference>
<dbReference type="Pfam" id="PF13953">
    <property type="entry name" value="PapC_C"/>
    <property type="match status" value="1"/>
</dbReference>
<dbReference type="PANTHER" id="PTHR30451">
    <property type="entry name" value="OUTER MEMBRANE USHER PROTEIN"/>
    <property type="match status" value="1"/>
</dbReference>
<dbReference type="FunFam" id="3.10.20.410:FF:000001">
    <property type="entry name" value="Fimbrial outer membrane usher protein"/>
    <property type="match status" value="1"/>
</dbReference>
<evidence type="ECO:0000313" key="14">
    <source>
        <dbReference type="EMBL" id="SUI85258.1"/>
    </source>
</evidence>
<sequence>MSTETDRRYRQVPLAGLIVLQLVLQPTAHSRDYFNPALLTIGTPQQDGVDLSAFENAGGQIPGVYRVDIFLNQQMVATRSVTFHADPKGDGLQPCLSMAELGDYGVQVSRFPTLGAADSTCVDLTAIPQASSRLQFNQQRLLLSIPQAAIKQQPRGYVSPAQWDEGVPALLLNYSLSGANTYARNENGSNGNNQYANLRPGANLGPWRLRNYTTWGRDSDGQDKWNTVYTYAQRNLIGLQSQMTLGDSNAPSEVFDAVPFRGGQLASDDDMLPDSLRGYAPIVRGIARTNAQVVVRQNGYEIYRTYVAPGAFVIDDMYPTGGSGDLHVTIKEADGSEQQLVVPFASLPVLQREGRLKYSLTAGQYRSYDHSVDKSALMQGTAIYGLPWNSTLYGGVQMAQRYQSAALGVGNNLGDWGAFSVDVTQSRGQQKGLDRQTGQSWRMRYSKNMVQTGTNFAIAGYRYSTAGFYALSEVLDTWRSGEMAYWAYERRRNRAELSMSQQLWQDGGSLSLSAIREDYWNSDRSMASLGLGYSNSWQGISYGVNWSYNRNSFGPQRSNDQQFVFNLNMPLNLWDNNSSWVNYNLNNTKGGATSQSLGLSGMALRDNSLSWAAQQNYGSRGQGYGGNLNLDYKGTYGELSSGYGYDRNSQRLNYGLQGSVVAHASGVTLGQPLGETAALVAMPGAAGVSVNNQTGVRTDWRGYALVPYLTPYRSTDVTLATETLSADTDVAQTSHRVVPTRGALVRATFSAKVGARVLMTLTQGNGKPVPFGATVSEADQNAAQGSIVGDAGQVYLSGLAEQGKLRVLWGNGNAGQCWVEYQLPKAAGQEEILQMDGVCQ</sequence>
<dbReference type="InterPro" id="IPR018030">
    <property type="entry name" value="Fimbrial_membr_usher_CS"/>
</dbReference>
<evidence type="ECO:0000256" key="11">
    <source>
        <dbReference type="RuleBase" id="RU003884"/>
    </source>
</evidence>
<keyword evidence="7" id="KW-0732">Signal</keyword>
<name>A0A380APW5_9GAMM</name>
<dbReference type="Gene3D" id="3.10.20.410">
    <property type="match status" value="1"/>
</dbReference>
<evidence type="ECO:0000256" key="9">
    <source>
        <dbReference type="ARBA" id="ARBA00023157"/>
    </source>
</evidence>
<dbReference type="Gene3D" id="2.60.40.2070">
    <property type="match status" value="1"/>
</dbReference>
<dbReference type="Gene3D" id="2.60.40.3110">
    <property type="match status" value="1"/>
</dbReference>
<feature type="domain" description="PapC-like C-terminal" evidence="12">
    <location>
        <begin position="758"/>
        <end position="825"/>
    </location>
</feature>
<evidence type="ECO:0000259" key="13">
    <source>
        <dbReference type="Pfam" id="PF13954"/>
    </source>
</evidence>
<protein>
    <submittedName>
        <fullName evidence="14">Outer membrane usher protein fimD</fullName>
    </submittedName>
</protein>
<evidence type="ECO:0000256" key="2">
    <source>
        <dbReference type="ARBA" id="ARBA00008064"/>
    </source>
</evidence>
<proteinExistence type="inferred from homology"/>
<dbReference type="FunFam" id="2.60.40.2610:FF:000001">
    <property type="entry name" value="Outer membrane fimbrial usher protein"/>
    <property type="match status" value="1"/>
</dbReference>
<keyword evidence="10 11" id="KW-0998">Cell outer membrane</keyword>
<dbReference type="SUPFAM" id="SSF141729">
    <property type="entry name" value="FimD N-terminal domain-like"/>
    <property type="match status" value="1"/>
</dbReference>
<dbReference type="Gene3D" id="2.60.40.2610">
    <property type="entry name" value="Outer membrane usher protein FimD, plug domain"/>
    <property type="match status" value="1"/>
</dbReference>
<dbReference type="PROSITE" id="PS01151">
    <property type="entry name" value="FIMBRIAL_USHER"/>
    <property type="match status" value="1"/>
</dbReference>
<evidence type="ECO:0000256" key="3">
    <source>
        <dbReference type="ARBA" id="ARBA00022448"/>
    </source>
</evidence>
<reference evidence="14 15" key="1">
    <citation type="submission" date="2018-06" db="EMBL/GenBank/DDBJ databases">
        <authorList>
            <consortium name="Pathogen Informatics"/>
            <person name="Doyle S."/>
        </authorList>
    </citation>
    <scope>NUCLEOTIDE SEQUENCE [LARGE SCALE GENOMIC DNA]</scope>
    <source>
        <strain evidence="14 15">NCTC11544</strain>
    </source>
</reference>
<dbReference type="EMBL" id="UGYN01000002">
    <property type="protein sequence ID" value="SUI85258.1"/>
    <property type="molecule type" value="Genomic_DNA"/>
</dbReference>
<dbReference type="AlphaFoldDB" id="A0A380APW5"/>
<keyword evidence="6 11" id="KW-0812">Transmembrane</keyword>
<accession>A0A380APW5</accession>
<evidence type="ECO:0000256" key="7">
    <source>
        <dbReference type="ARBA" id="ARBA00022729"/>
    </source>
</evidence>
<dbReference type="Pfam" id="PF00577">
    <property type="entry name" value="Usher"/>
    <property type="match status" value="1"/>
</dbReference>
<dbReference type="Pfam" id="PF13954">
    <property type="entry name" value="PapC_N"/>
    <property type="match status" value="1"/>
</dbReference>
<dbReference type="PANTHER" id="PTHR30451:SF21">
    <property type="entry name" value="FIMBRIAL USHER DOMAIN-CONTAINING PROTEIN YDET-RELATED"/>
    <property type="match status" value="1"/>
</dbReference>
<dbReference type="InterPro" id="IPR025949">
    <property type="entry name" value="PapC-like_C"/>
</dbReference>
<organism evidence="14 15">
    <name type="scientific">Serratia quinivorans</name>
    <dbReference type="NCBI Taxonomy" id="137545"/>
    <lineage>
        <taxon>Bacteria</taxon>
        <taxon>Pseudomonadati</taxon>
        <taxon>Pseudomonadota</taxon>
        <taxon>Gammaproteobacteria</taxon>
        <taxon>Enterobacterales</taxon>
        <taxon>Yersiniaceae</taxon>
        <taxon>Serratia</taxon>
    </lineage>
</organism>
<keyword evidence="8 11" id="KW-0472">Membrane</keyword>
<evidence type="ECO:0000313" key="15">
    <source>
        <dbReference type="Proteomes" id="UP000255529"/>
    </source>
</evidence>
<keyword evidence="3 11" id="KW-0813">Transport</keyword>
<comment type="subcellular location">
    <subcellularLocation>
        <location evidence="1 11">Cell outer membrane</location>
        <topology evidence="1 11">Multi-pass membrane protein</topology>
    </subcellularLocation>
</comment>
<dbReference type="InterPro" id="IPR025885">
    <property type="entry name" value="PapC_N"/>
</dbReference>
<evidence type="ECO:0000256" key="5">
    <source>
        <dbReference type="ARBA" id="ARBA00022558"/>
    </source>
</evidence>
<dbReference type="GO" id="GO:0009279">
    <property type="term" value="C:cell outer membrane"/>
    <property type="evidence" value="ECO:0007669"/>
    <property type="project" value="UniProtKB-SubCell"/>
</dbReference>
<evidence type="ECO:0000256" key="10">
    <source>
        <dbReference type="ARBA" id="ARBA00023237"/>
    </source>
</evidence>
<evidence type="ECO:0000256" key="8">
    <source>
        <dbReference type="ARBA" id="ARBA00023136"/>
    </source>
</evidence>
<keyword evidence="9" id="KW-1015">Disulfide bond</keyword>
<evidence type="ECO:0000256" key="1">
    <source>
        <dbReference type="ARBA" id="ARBA00004571"/>
    </source>
</evidence>
<comment type="similarity">
    <text evidence="2 11">Belongs to the fimbrial export usher family.</text>
</comment>
<keyword evidence="4" id="KW-1134">Transmembrane beta strand</keyword>
<dbReference type="InterPro" id="IPR042186">
    <property type="entry name" value="FimD_plug_dom"/>
</dbReference>
<dbReference type="InterPro" id="IPR037224">
    <property type="entry name" value="PapC_N_sf"/>
</dbReference>
<evidence type="ECO:0000259" key="12">
    <source>
        <dbReference type="Pfam" id="PF13953"/>
    </source>
</evidence>
<dbReference type="RefSeq" id="WP_115184435.1">
    <property type="nucleotide sequence ID" value="NZ_CAMKUF010000001.1"/>
</dbReference>
<dbReference type="Proteomes" id="UP000255529">
    <property type="component" value="Unassembled WGS sequence"/>
</dbReference>
<feature type="domain" description="PapC N-terminal" evidence="13">
    <location>
        <begin position="33"/>
        <end position="177"/>
    </location>
</feature>
<keyword evidence="5 11" id="KW-1029">Fimbrium biogenesis</keyword>
<dbReference type="InterPro" id="IPR000015">
    <property type="entry name" value="Fimb_usher"/>
</dbReference>
<dbReference type="FunFam" id="2.60.40.3110:FF:000001">
    <property type="entry name" value="Putative fimbrial outer membrane usher"/>
    <property type="match status" value="1"/>
</dbReference>
<gene>
    <name evidence="14" type="primary">fimD_4</name>
    <name evidence="14" type="ORF">NCTC11544_04734</name>
</gene>
<dbReference type="GO" id="GO:0015473">
    <property type="term" value="F:fimbrial usher porin activity"/>
    <property type="evidence" value="ECO:0007669"/>
    <property type="project" value="InterPro"/>
</dbReference>
<evidence type="ECO:0000256" key="4">
    <source>
        <dbReference type="ARBA" id="ARBA00022452"/>
    </source>
</evidence>
<evidence type="ECO:0000256" key="6">
    <source>
        <dbReference type="ARBA" id="ARBA00022692"/>
    </source>
</evidence>
<dbReference type="InterPro" id="IPR043142">
    <property type="entry name" value="PapC-like_C_sf"/>
</dbReference>